<reference evidence="2" key="2">
    <citation type="journal article" date="2024" name="Plant">
        <title>Genomic evolution and insights into agronomic trait innovations of Sesamum species.</title>
        <authorList>
            <person name="Miao H."/>
            <person name="Wang L."/>
            <person name="Qu L."/>
            <person name="Liu H."/>
            <person name="Sun Y."/>
            <person name="Le M."/>
            <person name="Wang Q."/>
            <person name="Wei S."/>
            <person name="Zheng Y."/>
            <person name="Lin W."/>
            <person name="Duan Y."/>
            <person name="Cao H."/>
            <person name="Xiong S."/>
            <person name="Wang X."/>
            <person name="Wei L."/>
            <person name="Li C."/>
            <person name="Ma Q."/>
            <person name="Ju M."/>
            <person name="Zhao R."/>
            <person name="Li G."/>
            <person name="Mu C."/>
            <person name="Tian Q."/>
            <person name="Mei H."/>
            <person name="Zhang T."/>
            <person name="Gao T."/>
            <person name="Zhang H."/>
        </authorList>
    </citation>
    <scope>NUCLEOTIDE SEQUENCE</scope>
    <source>
        <strain evidence="2">3651</strain>
    </source>
</reference>
<comment type="caution">
    <text evidence="2">The sequence shown here is derived from an EMBL/GenBank/DDBJ whole genome shotgun (WGS) entry which is preliminary data.</text>
</comment>
<feature type="region of interest" description="Disordered" evidence="1">
    <location>
        <begin position="392"/>
        <end position="415"/>
    </location>
</feature>
<name>A0AAE2CXH2_9LAMI</name>
<dbReference type="EMBL" id="JACGWO010000001">
    <property type="protein sequence ID" value="KAK4437689.1"/>
    <property type="molecule type" value="Genomic_DNA"/>
</dbReference>
<keyword evidence="3" id="KW-1185">Reference proteome</keyword>
<proteinExistence type="predicted"/>
<feature type="region of interest" description="Disordered" evidence="1">
    <location>
        <begin position="1"/>
        <end position="30"/>
    </location>
</feature>
<reference evidence="2" key="1">
    <citation type="submission" date="2020-06" db="EMBL/GenBank/DDBJ databases">
        <authorList>
            <person name="Li T."/>
            <person name="Hu X."/>
            <person name="Zhang T."/>
            <person name="Song X."/>
            <person name="Zhang H."/>
            <person name="Dai N."/>
            <person name="Sheng W."/>
            <person name="Hou X."/>
            <person name="Wei L."/>
        </authorList>
    </citation>
    <scope>NUCLEOTIDE SEQUENCE</scope>
    <source>
        <strain evidence="2">3651</strain>
        <tissue evidence="2">Leaf</tissue>
    </source>
</reference>
<organism evidence="2 3">
    <name type="scientific">Sesamum alatum</name>
    <dbReference type="NCBI Taxonomy" id="300844"/>
    <lineage>
        <taxon>Eukaryota</taxon>
        <taxon>Viridiplantae</taxon>
        <taxon>Streptophyta</taxon>
        <taxon>Embryophyta</taxon>
        <taxon>Tracheophyta</taxon>
        <taxon>Spermatophyta</taxon>
        <taxon>Magnoliopsida</taxon>
        <taxon>eudicotyledons</taxon>
        <taxon>Gunneridae</taxon>
        <taxon>Pentapetalae</taxon>
        <taxon>asterids</taxon>
        <taxon>lamiids</taxon>
        <taxon>Lamiales</taxon>
        <taxon>Pedaliaceae</taxon>
        <taxon>Sesamum</taxon>
    </lineage>
</organism>
<evidence type="ECO:0008006" key="4">
    <source>
        <dbReference type="Google" id="ProtNLM"/>
    </source>
</evidence>
<evidence type="ECO:0000256" key="1">
    <source>
        <dbReference type="SAM" id="MobiDB-lite"/>
    </source>
</evidence>
<evidence type="ECO:0000313" key="3">
    <source>
        <dbReference type="Proteomes" id="UP001293254"/>
    </source>
</evidence>
<dbReference type="PANTHER" id="PTHR34222:SF37">
    <property type="entry name" value="RETROTRANSPOSON GAG DOMAIN-CONTAINING PROTEIN"/>
    <property type="match status" value="1"/>
</dbReference>
<evidence type="ECO:0000313" key="2">
    <source>
        <dbReference type="EMBL" id="KAK4437689.1"/>
    </source>
</evidence>
<dbReference type="PANTHER" id="PTHR34222">
    <property type="entry name" value="GAG_PRE-INTEGRS DOMAIN-CONTAINING PROTEIN"/>
    <property type="match status" value="1"/>
</dbReference>
<sequence>MSETSTNSSNPSGIAVESTPNPSSGDLQNINPSYRLNGRNYLQWSQIVRTFLKGRGKLNHLIGAAPKSEDPKFATWDEEDSMIMSWLWNSMQPKISGNCMFLTTAQEIWESVRQTYSKMKDAALMYEIKTKISSTKQGTRSVTEYYNLMKSFWLELDHYQSIKMKCSDDAVMLKNFVEKDRIFEFIAGLNAEFDQIRIQLLGRETLPSLSETFSIIRAEESRRTVMLNSHTLEGSAMISTKFRGEANQGHNVKSENKETEYSKPLNRDKMWCSHCKKPRHTIENCFKLHGKAQVLSRIAGLKGQQRGQTHFTNGEGSAQEKLTFKSDEIGLNKEEIDKLRNLLNSLSELSSACSLAQSEKDFEKDKDDTKEFLELDSLPKSGPLPLVKKFVSPNPQNPPEISHENSPIALPEMEREPIYETQLEKQQPGVKSIAPLQVYSRKRVPISELKQIHAPIHESEPGTESETDYLYNTGASSPP</sequence>
<dbReference type="Proteomes" id="UP001293254">
    <property type="component" value="Unassembled WGS sequence"/>
</dbReference>
<feature type="region of interest" description="Disordered" evidence="1">
    <location>
        <begin position="452"/>
        <end position="479"/>
    </location>
</feature>
<accession>A0AAE2CXH2</accession>
<dbReference type="AlphaFoldDB" id="A0AAE2CXH2"/>
<gene>
    <name evidence="2" type="ORF">Salat_0102900</name>
</gene>
<protein>
    <recommendedName>
        <fullName evidence="4">Retrotransposon gag domain-containing protein</fullName>
    </recommendedName>
</protein>